<dbReference type="AlphaFoldDB" id="A0A1M6DZ53"/>
<dbReference type="STRING" id="1121432.SAMN02745219_01057"/>
<evidence type="ECO:0000313" key="3">
    <source>
        <dbReference type="Proteomes" id="UP000184529"/>
    </source>
</evidence>
<dbReference type="Pfam" id="PF18765">
    <property type="entry name" value="Polbeta"/>
    <property type="match status" value="1"/>
</dbReference>
<feature type="domain" description="Polymerase beta nucleotidyltransferase" evidence="1">
    <location>
        <begin position="14"/>
        <end position="53"/>
    </location>
</feature>
<evidence type="ECO:0000259" key="1">
    <source>
        <dbReference type="Pfam" id="PF18765"/>
    </source>
</evidence>
<name>A0A1M6DZ53_9FIRM</name>
<dbReference type="InterPro" id="IPR041633">
    <property type="entry name" value="Polbeta"/>
</dbReference>
<dbReference type="SUPFAM" id="SSF81301">
    <property type="entry name" value="Nucleotidyltransferase"/>
    <property type="match status" value="1"/>
</dbReference>
<dbReference type="RefSeq" id="WP_114281461.1">
    <property type="nucleotide sequence ID" value="NZ_FQZM01000011.1"/>
</dbReference>
<accession>A0A1M6DZ53</accession>
<evidence type="ECO:0000313" key="2">
    <source>
        <dbReference type="EMBL" id="SHI78308.1"/>
    </source>
</evidence>
<dbReference type="OrthoDB" id="1808348at2"/>
<protein>
    <recommendedName>
        <fullName evidence="1">Polymerase beta nucleotidyltransferase domain-containing protein</fullName>
    </recommendedName>
</protein>
<keyword evidence="3" id="KW-1185">Reference proteome</keyword>
<organism evidence="2 3">
    <name type="scientific">Desulfofundulus thermosubterraneus DSM 16057</name>
    <dbReference type="NCBI Taxonomy" id="1121432"/>
    <lineage>
        <taxon>Bacteria</taxon>
        <taxon>Bacillati</taxon>
        <taxon>Bacillota</taxon>
        <taxon>Clostridia</taxon>
        <taxon>Eubacteriales</taxon>
        <taxon>Peptococcaceae</taxon>
        <taxon>Desulfofundulus</taxon>
    </lineage>
</organism>
<dbReference type="CDD" id="cd05403">
    <property type="entry name" value="NT_KNTase_like"/>
    <property type="match status" value="1"/>
</dbReference>
<dbReference type="Proteomes" id="UP000184529">
    <property type="component" value="Unassembled WGS sequence"/>
</dbReference>
<gene>
    <name evidence="2" type="ORF">SAMN02745219_01057</name>
</gene>
<dbReference type="InterPro" id="IPR043519">
    <property type="entry name" value="NT_sf"/>
</dbReference>
<dbReference type="Gene3D" id="3.30.460.10">
    <property type="entry name" value="Beta Polymerase, domain 2"/>
    <property type="match status" value="1"/>
</dbReference>
<reference evidence="3" key="1">
    <citation type="submission" date="2016-11" db="EMBL/GenBank/DDBJ databases">
        <authorList>
            <person name="Varghese N."/>
            <person name="Submissions S."/>
        </authorList>
    </citation>
    <scope>NUCLEOTIDE SEQUENCE [LARGE SCALE GENOMIC DNA]</scope>
    <source>
        <strain evidence="3">DSM 16057</strain>
    </source>
</reference>
<proteinExistence type="predicted"/>
<dbReference type="EMBL" id="FQZM01000011">
    <property type="protein sequence ID" value="SHI78308.1"/>
    <property type="molecule type" value="Genomic_DNA"/>
</dbReference>
<sequence length="58" mass="6326">MNELMRVNLDPVVEQVKAALQNFPQVAGAYLFGSILRLCRPDSDIDLGLILEPGINTG</sequence>